<evidence type="ECO:0000256" key="1">
    <source>
        <dbReference type="ARBA" id="ARBA00022723"/>
    </source>
</evidence>
<dbReference type="InterPro" id="IPR029052">
    <property type="entry name" value="Metallo-depent_PP-like"/>
</dbReference>
<dbReference type="InterPro" id="IPR004843">
    <property type="entry name" value="Calcineurin-like_PHP"/>
</dbReference>
<feature type="domain" description="Calcineurin-like phosphoesterase" evidence="5">
    <location>
        <begin position="2"/>
        <end position="187"/>
    </location>
</feature>
<dbReference type="Gene3D" id="3.60.21.10">
    <property type="match status" value="1"/>
</dbReference>
<dbReference type="GO" id="GO:0016787">
    <property type="term" value="F:hydrolase activity"/>
    <property type="evidence" value="ECO:0007669"/>
    <property type="project" value="UniProtKB-KW"/>
</dbReference>
<dbReference type="AlphaFoldDB" id="A0A0W0TQ18"/>
<dbReference type="PATRIC" id="fig|448.7.peg.1623"/>
<reference evidence="6 7" key="1">
    <citation type="submission" date="2015-11" db="EMBL/GenBank/DDBJ databases">
        <title>Genomic analysis of 38 Legionella species identifies large and diverse effector repertoires.</title>
        <authorList>
            <person name="Burstein D."/>
            <person name="Amaro F."/>
            <person name="Zusman T."/>
            <person name="Lifshitz Z."/>
            <person name="Cohen O."/>
            <person name="Gilbert J.A."/>
            <person name="Pupko T."/>
            <person name="Shuman H.A."/>
            <person name="Segal G."/>
        </authorList>
    </citation>
    <scope>NUCLEOTIDE SEQUENCE [LARGE SCALE GENOMIC DNA]</scope>
    <source>
        <strain evidence="6 7">SE-32A-C8</strain>
    </source>
</reference>
<keyword evidence="7" id="KW-1185">Reference proteome</keyword>
<proteinExistence type="inferred from homology"/>
<dbReference type="InterPro" id="IPR050884">
    <property type="entry name" value="CNP_phosphodiesterase-III"/>
</dbReference>
<dbReference type="SUPFAM" id="SSF56300">
    <property type="entry name" value="Metallo-dependent phosphatases"/>
    <property type="match status" value="1"/>
</dbReference>
<evidence type="ECO:0000256" key="4">
    <source>
        <dbReference type="ARBA" id="ARBA00025742"/>
    </source>
</evidence>
<protein>
    <submittedName>
        <fullName evidence="6">3',5'-cyclic-nucleotide phosphodiesterase</fullName>
    </submittedName>
</protein>
<dbReference type="PANTHER" id="PTHR42988">
    <property type="entry name" value="PHOSPHOHYDROLASE"/>
    <property type="match status" value="1"/>
</dbReference>
<sequence length="255" mass="29378">MIKIIHISDLHVGHHLEAIPEAFHEACALIKPDLFLISGDLTQRAKSWQFKALAEFLARLPAPYLVTPGNHDIPFFNAIARLLWPFKQYKRHVSSTLEVSFRNADCRILGLNSVNPYEIKDGRLSEASLTKMKAFFQSEGQQLNILFFHHNFHYFEGMHNPLTNAEEFIDYLKQSPIHIVCTGHLHYANITLIEKNNGDNAMILHAGSLSCVRTRDKFNSFYVINNERLTCEVDRYVFDKGQFIPQEKFAVEFAK</sequence>
<dbReference type="RefSeq" id="WP_237759178.1">
    <property type="nucleotide sequence ID" value="NZ_CAAAHY010000016.1"/>
</dbReference>
<dbReference type="GO" id="GO:0046872">
    <property type="term" value="F:metal ion binding"/>
    <property type="evidence" value="ECO:0007669"/>
    <property type="project" value="UniProtKB-KW"/>
</dbReference>
<keyword evidence="2" id="KW-0378">Hydrolase</keyword>
<keyword evidence="1" id="KW-0479">Metal-binding</keyword>
<accession>A0A0W0TQ18</accession>
<organism evidence="6 7">
    <name type="scientific">Legionella erythra</name>
    <dbReference type="NCBI Taxonomy" id="448"/>
    <lineage>
        <taxon>Bacteria</taxon>
        <taxon>Pseudomonadati</taxon>
        <taxon>Pseudomonadota</taxon>
        <taxon>Gammaproteobacteria</taxon>
        <taxon>Legionellales</taxon>
        <taxon>Legionellaceae</taxon>
        <taxon>Legionella</taxon>
    </lineage>
</organism>
<dbReference type="STRING" id="448.Lery_1555"/>
<keyword evidence="3" id="KW-0408">Iron</keyword>
<dbReference type="PANTHER" id="PTHR42988:SF2">
    <property type="entry name" value="CYCLIC NUCLEOTIDE PHOSPHODIESTERASE CBUA0032-RELATED"/>
    <property type="match status" value="1"/>
</dbReference>
<name>A0A0W0TQ18_LEGER</name>
<comment type="similarity">
    <text evidence="4">Belongs to the cyclic nucleotide phosphodiesterase class-III family.</text>
</comment>
<dbReference type="Proteomes" id="UP000054773">
    <property type="component" value="Unassembled WGS sequence"/>
</dbReference>
<evidence type="ECO:0000313" key="7">
    <source>
        <dbReference type="Proteomes" id="UP000054773"/>
    </source>
</evidence>
<evidence type="ECO:0000256" key="2">
    <source>
        <dbReference type="ARBA" id="ARBA00022801"/>
    </source>
</evidence>
<evidence type="ECO:0000313" key="6">
    <source>
        <dbReference type="EMBL" id="KTC97716.1"/>
    </source>
</evidence>
<dbReference type="Pfam" id="PF00149">
    <property type="entry name" value="Metallophos"/>
    <property type="match status" value="1"/>
</dbReference>
<comment type="caution">
    <text evidence="6">The sequence shown here is derived from an EMBL/GenBank/DDBJ whole genome shotgun (WGS) entry which is preliminary data.</text>
</comment>
<evidence type="ECO:0000259" key="5">
    <source>
        <dbReference type="Pfam" id="PF00149"/>
    </source>
</evidence>
<gene>
    <name evidence="6" type="ORF">Lery_1555</name>
</gene>
<dbReference type="EMBL" id="LNYA01000024">
    <property type="protein sequence ID" value="KTC97716.1"/>
    <property type="molecule type" value="Genomic_DNA"/>
</dbReference>
<evidence type="ECO:0000256" key="3">
    <source>
        <dbReference type="ARBA" id="ARBA00023004"/>
    </source>
</evidence>